<accession>A0A644Z3C1</accession>
<evidence type="ECO:0000259" key="3">
    <source>
        <dbReference type="Pfam" id="PF17768"/>
    </source>
</evidence>
<feature type="domain" description="RecJ OB" evidence="3">
    <location>
        <begin position="107"/>
        <end position="215"/>
    </location>
</feature>
<evidence type="ECO:0000259" key="2">
    <source>
        <dbReference type="Pfam" id="PF02272"/>
    </source>
</evidence>
<dbReference type="SUPFAM" id="SSF64182">
    <property type="entry name" value="DHH phosphoesterases"/>
    <property type="match status" value="1"/>
</dbReference>
<keyword evidence="4" id="KW-0540">Nuclease</keyword>
<sequence length="228" mass="26290">MLFNPAWQKGILGIVASRLTEHYYKPTIVFTRANEEGIITGSARSIKDFDIYEAIEACSDLLIHWGGHTYAAGLSLKESDFETFRRRFDDYAQAKITDDMMIPVIEVDSYLDFNEVTKKFYQVLKQFAPFGPGNMNPVFQTNRVYDNGFSKLVGNNHIKLMVTQSNYKSFGLPGIAFQMGEYFSEIENQKPFDIVYALEENEWNGNTTLQLNIKDIRIEKDKEETQEQ</sequence>
<dbReference type="PANTHER" id="PTHR30255:SF2">
    <property type="entry name" value="SINGLE-STRANDED-DNA-SPECIFIC EXONUCLEASE RECJ"/>
    <property type="match status" value="1"/>
</dbReference>
<dbReference type="EMBL" id="VSSQ01007234">
    <property type="protein sequence ID" value="MPM35282.1"/>
    <property type="molecule type" value="Genomic_DNA"/>
</dbReference>
<feature type="domain" description="DHHA1" evidence="2">
    <location>
        <begin position="5"/>
        <end position="93"/>
    </location>
</feature>
<organism evidence="4">
    <name type="scientific">bioreactor metagenome</name>
    <dbReference type="NCBI Taxonomy" id="1076179"/>
    <lineage>
        <taxon>unclassified sequences</taxon>
        <taxon>metagenomes</taxon>
        <taxon>ecological metagenomes</taxon>
    </lineage>
</organism>
<dbReference type="Pfam" id="PF17768">
    <property type="entry name" value="RecJ_OB"/>
    <property type="match status" value="1"/>
</dbReference>
<dbReference type="InterPro" id="IPR051673">
    <property type="entry name" value="SSDNA_exonuclease_RecJ"/>
</dbReference>
<gene>
    <name evidence="4" type="primary">recJ_19</name>
    <name evidence="4" type="ORF">SDC9_81872</name>
</gene>
<dbReference type="Gene3D" id="2.40.50.460">
    <property type="match status" value="1"/>
</dbReference>
<dbReference type="InterPro" id="IPR038763">
    <property type="entry name" value="DHH_sf"/>
</dbReference>
<keyword evidence="4" id="KW-0269">Exonuclease</keyword>
<evidence type="ECO:0000256" key="1">
    <source>
        <dbReference type="ARBA" id="ARBA00022801"/>
    </source>
</evidence>
<dbReference type="EC" id="3.1.-.-" evidence="4"/>
<protein>
    <submittedName>
        <fullName evidence="4">Single-stranded-DNA-specific exonuclease RecJ</fullName>
        <ecNumber evidence="4">3.1.-.-</ecNumber>
    </submittedName>
</protein>
<dbReference type="Pfam" id="PF02272">
    <property type="entry name" value="DHHA1"/>
    <property type="match status" value="1"/>
</dbReference>
<dbReference type="GO" id="GO:0003676">
    <property type="term" value="F:nucleic acid binding"/>
    <property type="evidence" value="ECO:0007669"/>
    <property type="project" value="InterPro"/>
</dbReference>
<keyword evidence="1 4" id="KW-0378">Hydrolase</keyword>
<comment type="caution">
    <text evidence="4">The sequence shown here is derived from an EMBL/GenBank/DDBJ whole genome shotgun (WGS) entry which is preliminary data.</text>
</comment>
<dbReference type="InterPro" id="IPR041122">
    <property type="entry name" value="RecJ_OB"/>
</dbReference>
<dbReference type="PANTHER" id="PTHR30255">
    <property type="entry name" value="SINGLE-STRANDED-DNA-SPECIFIC EXONUCLEASE RECJ"/>
    <property type="match status" value="1"/>
</dbReference>
<dbReference type="GO" id="GO:0004527">
    <property type="term" value="F:exonuclease activity"/>
    <property type="evidence" value="ECO:0007669"/>
    <property type="project" value="UniProtKB-KW"/>
</dbReference>
<dbReference type="InterPro" id="IPR003156">
    <property type="entry name" value="DHHA1_dom"/>
</dbReference>
<evidence type="ECO:0000313" key="4">
    <source>
        <dbReference type="EMBL" id="MPM35282.1"/>
    </source>
</evidence>
<name>A0A644Z3C1_9ZZZZ</name>
<proteinExistence type="predicted"/>
<reference evidence="4" key="1">
    <citation type="submission" date="2019-08" db="EMBL/GenBank/DDBJ databases">
        <authorList>
            <person name="Kucharzyk K."/>
            <person name="Murdoch R.W."/>
            <person name="Higgins S."/>
            <person name="Loffler F."/>
        </authorList>
    </citation>
    <scope>NUCLEOTIDE SEQUENCE</scope>
</reference>
<dbReference type="AlphaFoldDB" id="A0A644Z3C1"/>